<protein>
    <submittedName>
        <fullName evidence="1">Uncharacterized protein</fullName>
    </submittedName>
</protein>
<dbReference type="AlphaFoldDB" id="A0A0F8YSA4"/>
<comment type="caution">
    <text evidence="1">The sequence shown here is derived from an EMBL/GenBank/DDBJ whole genome shotgun (WGS) entry which is preliminary data.</text>
</comment>
<accession>A0A0F8YSA4</accession>
<name>A0A0F8YSA4_9ZZZZ</name>
<proteinExistence type="predicted"/>
<dbReference type="EMBL" id="LAZR01051835">
    <property type="protein sequence ID" value="KKK84317.1"/>
    <property type="molecule type" value="Genomic_DNA"/>
</dbReference>
<gene>
    <name evidence="1" type="ORF">LCGC14_2784600</name>
</gene>
<sequence>MTTHSAAIHETPVTVATSVWFGGDLWYDSPDALERLDVEVTLSVSPRKASAQIIAVEPPLGARPGPAQLKRAIVRAVRPHLGLVAGAPITWAKGAMEVQDG</sequence>
<evidence type="ECO:0000313" key="1">
    <source>
        <dbReference type="EMBL" id="KKK84317.1"/>
    </source>
</evidence>
<organism evidence="1">
    <name type="scientific">marine sediment metagenome</name>
    <dbReference type="NCBI Taxonomy" id="412755"/>
    <lineage>
        <taxon>unclassified sequences</taxon>
        <taxon>metagenomes</taxon>
        <taxon>ecological metagenomes</taxon>
    </lineage>
</organism>
<reference evidence="1" key="1">
    <citation type="journal article" date="2015" name="Nature">
        <title>Complex archaea that bridge the gap between prokaryotes and eukaryotes.</title>
        <authorList>
            <person name="Spang A."/>
            <person name="Saw J.H."/>
            <person name="Jorgensen S.L."/>
            <person name="Zaremba-Niedzwiedzka K."/>
            <person name="Martijn J."/>
            <person name="Lind A.E."/>
            <person name="van Eijk R."/>
            <person name="Schleper C."/>
            <person name="Guy L."/>
            <person name="Ettema T.J."/>
        </authorList>
    </citation>
    <scope>NUCLEOTIDE SEQUENCE</scope>
</reference>